<evidence type="ECO:0000256" key="6">
    <source>
        <dbReference type="ARBA" id="ARBA00023136"/>
    </source>
</evidence>
<accession>A0A3B0VJ37</accession>
<dbReference type="InterPro" id="IPR022837">
    <property type="entry name" value="MsrQ-like"/>
</dbReference>
<evidence type="ECO:0000256" key="7">
    <source>
        <dbReference type="SAM" id="Phobius"/>
    </source>
</evidence>
<keyword evidence="3 7" id="KW-0812">Transmembrane</keyword>
<gene>
    <name evidence="9" type="ORF">MNBD_CHLOROFLEXI01-3619</name>
</gene>
<feature type="transmembrane region" description="Helical" evidence="7">
    <location>
        <begin position="89"/>
        <end position="109"/>
    </location>
</feature>
<dbReference type="EMBL" id="UOEU01000639">
    <property type="protein sequence ID" value="VAW36829.1"/>
    <property type="molecule type" value="Genomic_DNA"/>
</dbReference>
<reference evidence="9" key="1">
    <citation type="submission" date="2018-06" db="EMBL/GenBank/DDBJ databases">
        <authorList>
            <person name="Zhirakovskaya E."/>
        </authorList>
    </citation>
    <scope>NUCLEOTIDE SEQUENCE</scope>
</reference>
<evidence type="ECO:0000256" key="3">
    <source>
        <dbReference type="ARBA" id="ARBA00022692"/>
    </source>
</evidence>
<evidence type="ECO:0000313" key="9">
    <source>
        <dbReference type="EMBL" id="VAW36829.1"/>
    </source>
</evidence>
<feature type="transmembrane region" description="Helical" evidence="7">
    <location>
        <begin position="115"/>
        <end position="140"/>
    </location>
</feature>
<dbReference type="InterPro" id="IPR013130">
    <property type="entry name" value="Fe3_Rdtase_TM_dom"/>
</dbReference>
<proteinExistence type="predicted"/>
<evidence type="ECO:0000259" key="8">
    <source>
        <dbReference type="Pfam" id="PF01794"/>
    </source>
</evidence>
<name>A0A3B0VJ37_9ZZZZ</name>
<feature type="transmembrane region" description="Helical" evidence="7">
    <location>
        <begin position="59"/>
        <end position="77"/>
    </location>
</feature>
<dbReference type="Pfam" id="PF01794">
    <property type="entry name" value="Ferric_reduct"/>
    <property type="match status" value="1"/>
</dbReference>
<dbReference type="PANTHER" id="PTHR36964:SF1">
    <property type="entry name" value="PROTEIN-METHIONINE-SULFOXIDE REDUCTASE HEME-BINDING SUBUNIT MSRQ"/>
    <property type="match status" value="1"/>
</dbReference>
<organism evidence="9">
    <name type="scientific">hydrothermal vent metagenome</name>
    <dbReference type="NCBI Taxonomy" id="652676"/>
    <lineage>
        <taxon>unclassified sequences</taxon>
        <taxon>metagenomes</taxon>
        <taxon>ecological metagenomes</taxon>
    </lineage>
</organism>
<feature type="transmembrane region" description="Helical" evidence="7">
    <location>
        <begin position="193"/>
        <end position="210"/>
    </location>
</feature>
<evidence type="ECO:0000256" key="1">
    <source>
        <dbReference type="ARBA" id="ARBA00004141"/>
    </source>
</evidence>
<keyword evidence="2" id="KW-0813">Transport</keyword>
<protein>
    <recommendedName>
        <fullName evidence="8">Ferric oxidoreductase domain-containing protein</fullName>
    </recommendedName>
</protein>
<dbReference type="GO" id="GO:0016679">
    <property type="term" value="F:oxidoreductase activity, acting on diphenols and related substances as donors"/>
    <property type="evidence" value="ECO:0007669"/>
    <property type="project" value="TreeGrafter"/>
</dbReference>
<dbReference type="PANTHER" id="PTHR36964">
    <property type="entry name" value="PROTEIN-METHIONINE-SULFOXIDE REDUCTASE HEME-BINDING SUBUNIT MSRQ"/>
    <property type="match status" value="1"/>
</dbReference>
<evidence type="ECO:0000256" key="4">
    <source>
        <dbReference type="ARBA" id="ARBA00022989"/>
    </source>
</evidence>
<dbReference type="GO" id="GO:0010181">
    <property type="term" value="F:FMN binding"/>
    <property type="evidence" value="ECO:0007669"/>
    <property type="project" value="TreeGrafter"/>
</dbReference>
<comment type="subcellular location">
    <subcellularLocation>
        <location evidence="1">Membrane</location>
        <topology evidence="1">Multi-pass membrane protein</topology>
    </subcellularLocation>
</comment>
<evidence type="ECO:0000256" key="5">
    <source>
        <dbReference type="ARBA" id="ARBA00023004"/>
    </source>
</evidence>
<dbReference type="GO" id="GO:0020037">
    <property type="term" value="F:heme binding"/>
    <property type="evidence" value="ECO:0007669"/>
    <property type="project" value="TreeGrafter"/>
</dbReference>
<sequence length="236" mass="27548">MKLFLTEWCITVMTWLRKQKWWLLLNLLALGIFIIVLTQGSINFNTTHTFDPGLASGKWGVRFLLLSLAMTPLNSYFGWRGAIRLRKPAGLWAFGFTAVHLLFYFLFYIEENQFLRLIFSLQTFIVLGLLSFLLLSALAVTSNKWAMRRLKKNWKRLHRLVYLAGIFATFHAILATNASKRIFARDPDVLPELILYFLLLILLLGVRIAFVRRVLQKMWAGLFFWQPQRNKMSSPS</sequence>
<feature type="transmembrane region" description="Helical" evidence="7">
    <location>
        <begin position="160"/>
        <end position="178"/>
    </location>
</feature>
<feature type="domain" description="Ferric oxidoreductase" evidence="8">
    <location>
        <begin position="57"/>
        <end position="168"/>
    </location>
</feature>
<keyword evidence="4 7" id="KW-1133">Transmembrane helix</keyword>
<keyword evidence="6 7" id="KW-0472">Membrane</keyword>
<dbReference type="AlphaFoldDB" id="A0A3B0VJ37"/>
<evidence type="ECO:0000256" key="2">
    <source>
        <dbReference type="ARBA" id="ARBA00022448"/>
    </source>
</evidence>
<dbReference type="GO" id="GO:0005886">
    <property type="term" value="C:plasma membrane"/>
    <property type="evidence" value="ECO:0007669"/>
    <property type="project" value="TreeGrafter"/>
</dbReference>
<feature type="transmembrane region" description="Helical" evidence="7">
    <location>
        <begin position="21"/>
        <end position="39"/>
    </location>
</feature>
<keyword evidence="5" id="KW-0408">Iron</keyword>